<dbReference type="OrthoDB" id="7477074at2759"/>
<keyword evidence="2" id="KW-0732">Signal</keyword>
<evidence type="ECO:0000313" key="3">
    <source>
        <dbReference type="EMBL" id="KAG6448501.1"/>
    </source>
</evidence>
<reference evidence="3" key="1">
    <citation type="journal article" date="2016" name="Insect Biochem. Mol. Biol.">
        <title>Multifaceted biological insights from a draft genome sequence of the tobacco hornworm moth, Manduca sexta.</title>
        <authorList>
            <person name="Kanost M.R."/>
            <person name="Arrese E.L."/>
            <person name="Cao X."/>
            <person name="Chen Y.R."/>
            <person name="Chellapilla S."/>
            <person name="Goldsmith M.R."/>
            <person name="Grosse-Wilde E."/>
            <person name="Heckel D.G."/>
            <person name="Herndon N."/>
            <person name="Jiang H."/>
            <person name="Papanicolaou A."/>
            <person name="Qu J."/>
            <person name="Soulages J.L."/>
            <person name="Vogel H."/>
            <person name="Walters J."/>
            <person name="Waterhouse R.M."/>
            <person name="Ahn S.J."/>
            <person name="Almeida F.C."/>
            <person name="An C."/>
            <person name="Aqrawi P."/>
            <person name="Bretschneider A."/>
            <person name="Bryant W.B."/>
            <person name="Bucks S."/>
            <person name="Chao H."/>
            <person name="Chevignon G."/>
            <person name="Christen J.M."/>
            <person name="Clarke D.F."/>
            <person name="Dittmer N.T."/>
            <person name="Ferguson L.C.F."/>
            <person name="Garavelou S."/>
            <person name="Gordon K.H.J."/>
            <person name="Gunaratna R.T."/>
            <person name="Han Y."/>
            <person name="Hauser F."/>
            <person name="He Y."/>
            <person name="Heidel-Fischer H."/>
            <person name="Hirsh A."/>
            <person name="Hu Y."/>
            <person name="Jiang H."/>
            <person name="Kalra D."/>
            <person name="Klinner C."/>
            <person name="Konig C."/>
            <person name="Kovar C."/>
            <person name="Kroll A.R."/>
            <person name="Kuwar S.S."/>
            <person name="Lee S.L."/>
            <person name="Lehman R."/>
            <person name="Li K."/>
            <person name="Li Z."/>
            <person name="Liang H."/>
            <person name="Lovelace S."/>
            <person name="Lu Z."/>
            <person name="Mansfield J.H."/>
            <person name="McCulloch K.J."/>
            <person name="Mathew T."/>
            <person name="Morton B."/>
            <person name="Muzny D.M."/>
            <person name="Neunemann D."/>
            <person name="Ongeri F."/>
            <person name="Pauchet Y."/>
            <person name="Pu L.L."/>
            <person name="Pyrousis I."/>
            <person name="Rao X.J."/>
            <person name="Redding A."/>
            <person name="Roesel C."/>
            <person name="Sanchez-Gracia A."/>
            <person name="Schaack S."/>
            <person name="Shukla A."/>
            <person name="Tetreau G."/>
            <person name="Wang Y."/>
            <person name="Xiong G.H."/>
            <person name="Traut W."/>
            <person name="Walsh T.K."/>
            <person name="Worley K.C."/>
            <person name="Wu D."/>
            <person name="Wu W."/>
            <person name="Wu Y.Q."/>
            <person name="Zhang X."/>
            <person name="Zou Z."/>
            <person name="Zucker H."/>
            <person name="Briscoe A.D."/>
            <person name="Burmester T."/>
            <person name="Clem R.J."/>
            <person name="Feyereisen R."/>
            <person name="Grimmelikhuijzen C.J.P."/>
            <person name="Hamodrakas S.J."/>
            <person name="Hansson B.S."/>
            <person name="Huguet E."/>
            <person name="Jermiin L.S."/>
            <person name="Lan Q."/>
            <person name="Lehman H.K."/>
            <person name="Lorenzen M."/>
            <person name="Merzendorfer H."/>
            <person name="Michalopoulos I."/>
            <person name="Morton D.B."/>
            <person name="Muthukrishnan S."/>
            <person name="Oakeshott J.G."/>
            <person name="Palmer W."/>
            <person name="Park Y."/>
            <person name="Passarelli A.L."/>
            <person name="Rozas J."/>
            <person name="Schwartz L.M."/>
            <person name="Smith W."/>
            <person name="Southgate A."/>
            <person name="Vilcinskas A."/>
            <person name="Vogt R."/>
            <person name="Wang P."/>
            <person name="Werren J."/>
            <person name="Yu X.Q."/>
            <person name="Zhou J.J."/>
            <person name="Brown S.J."/>
            <person name="Scherer S.E."/>
            <person name="Richards S."/>
            <person name="Blissard G.W."/>
        </authorList>
    </citation>
    <scope>NUCLEOTIDE SEQUENCE</scope>
</reference>
<dbReference type="EMBL" id="JH668358">
    <property type="protein sequence ID" value="KAG6448501.1"/>
    <property type="molecule type" value="Genomic_DNA"/>
</dbReference>
<organism evidence="3 4">
    <name type="scientific">Manduca sexta</name>
    <name type="common">Tobacco hawkmoth</name>
    <name type="synonym">Tobacco hornworm</name>
    <dbReference type="NCBI Taxonomy" id="7130"/>
    <lineage>
        <taxon>Eukaryota</taxon>
        <taxon>Metazoa</taxon>
        <taxon>Ecdysozoa</taxon>
        <taxon>Arthropoda</taxon>
        <taxon>Hexapoda</taxon>
        <taxon>Insecta</taxon>
        <taxon>Pterygota</taxon>
        <taxon>Neoptera</taxon>
        <taxon>Endopterygota</taxon>
        <taxon>Lepidoptera</taxon>
        <taxon>Glossata</taxon>
        <taxon>Ditrysia</taxon>
        <taxon>Bombycoidea</taxon>
        <taxon>Sphingidae</taxon>
        <taxon>Sphinginae</taxon>
        <taxon>Sphingini</taxon>
        <taxon>Manduca</taxon>
    </lineage>
</organism>
<protein>
    <submittedName>
        <fullName evidence="3">Uncharacterized protein</fullName>
    </submittedName>
</protein>
<reference evidence="3" key="2">
    <citation type="submission" date="2020-12" db="EMBL/GenBank/DDBJ databases">
        <authorList>
            <person name="Kanost M."/>
        </authorList>
    </citation>
    <scope>NUCLEOTIDE SEQUENCE</scope>
</reference>
<sequence length="129" mass="14469">MQIITMTTGFHILTLLSVYHVAQSYILLTADLEDVHTIAKQIASSPVAGQLNKIIRRASSLFSQQADSRVQKRTDYSDGEDTGHHNAAESVEEYHSEVADRRRNTEEVVALGKNATHYLQSIKKIFENV</sequence>
<gene>
    <name evidence="3" type="ORF">O3G_MSEX005512</name>
</gene>
<feature type="compositionally biased region" description="Basic and acidic residues" evidence="1">
    <location>
        <begin position="69"/>
        <end position="100"/>
    </location>
</feature>
<evidence type="ECO:0000313" key="4">
    <source>
        <dbReference type="Proteomes" id="UP000791440"/>
    </source>
</evidence>
<evidence type="ECO:0000256" key="1">
    <source>
        <dbReference type="SAM" id="MobiDB-lite"/>
    </source>
</evidence>
<feature type="region of interest" description="Disordered" evidence="1">
    <location>
        <begin position="65"/>
        <end position="100"/>
    </location>
</feature>
<keyword evidence="4" id="KW-1185">Reference proteome</keyword>
<dbReference type="Proteomes" id="UP000791440">
    <property type="component" value="Unassembled WGS sequence"/>
</dbReference>
<proteinExistence type="predicted"/>
<accession>A0A921YZ09</accession>
<feature type="chain" id="PRO_5038056823" evidence="2">
    <location>
        <begin position="25"/>
        <end position="129"/>
    </location>
</feature>
<comment type="caution">
    <text evidence="3">The sequence shown here is derived from an EMBL/GenBank/DDBJ whole genome shotgun (WGS) entry which is preliminary data.</text>
</comment>
<name>A0A921YZ09_MANSE</name>
<evidence type="ECO:0000256" key="2">
    <source>
        <dbReference type="SAM" id="SignalP"/>
    </source>
</evidence>
<dbReference type="AlphaFoldDB" id="A0A921YZ09"/>
<feature type="signal peptide" evidence="2">
    <location>
        <begin position="1"/>
        <end position="24"/>
    </location>
</feature>